<reference evidence="1 2" key="1">
    <citation type="submission" date="2020-08" db="EMBL/GenBank/DDBJ databases">
        <title>Genomic Encyclopedia of Type Strains, Phase IV (KMG-IV): sequencing the most valuable type-strain genomes for metagenomic binning, comparative biology and taxonomic classification.</title>
        <authorList>
            <person name="Goeker M."/>
        </authorList>
    </citation>
    <scope>NUCLEOTIDE SEQUENCE [LARGE SCALE GENOMIC DNA]</scope>
    <source>
        <strain evidence="1 2">DSM 100694</strain>
    </source>
</reference>
<proteinExistence type="predicted"/>
<evidence type="ECO:0000313" key="1">
    <source>
        <dbReference type="EMBL" id="MBB4077208.1"/>
    </source>
</evidence>
<dbReference type="AlphaFoldDB" id="A0A840E516"/>
<name>A0A840E516_9HYPH</name>
<dbReference type="EMBL" id="JACIFE010000030">
    <property type="protein sequence ID" value="MBB4077208.1"/>
    <property type="molecule type" value="Genomic_DNA"/>
</dbReference>
<dbReference type="Proteomes" id="UP000585970">
    <property type="component" value="Unassembled WGS sequence"/>
</dbReference>
<protein>
    <submittedName>
        <fullName evidence="1">Uncharacterized protein</fullName>
    </submittedName>
</protein>
<sequence>MTSKGKEAALKELSSHLRGQQLSYISSVIQFRQKLGYARNVATDLALR</sequence>
<accession>A0A840E516</accession>
<organism evidence="1 2">
    <name type="scientific">Bartonella fuyuanensis</name>
    <dbReference type="NCBI Taxonomy" id="1460968"/>
    <lineage>
        <taxon>Bacteria</taxon>
        <taxon>Pseudomonadati</taxon>
        <taxon>Pseudomonadota</taxon>
        <taxon>Alphaproteobacteria</taxon>
        <taxon>Hyphomicrobiales</taxon>
        <taxon>Bartonellaceae</taxon>
        <taxon>Bartonella</taxon>
    </lineage>
</organism>
<comment type="caution">
    <text evidence="1">The sequence shown here is derived from an EMBL/GenBank/DDBJ whole genome shotgun (WGS) entry which is preliminary data.</text>
</comment>
<evidence type="ECO:0000313" key="2">
    <source>
        <dbReference type="Proteomes" id="UP000585970"/>
    </source>
</evidence>
<keyword evidence="2" id="KW-1185">Reference proteome</keyword>
<gene>
    <name evidence="1" type="ORF">GGR08_001535</name>
</gene>